<dbReference type="GO" id="GO:0016491">
    <property type="term" value="F:oxidoreductase activity"/>
    <property type="evidence" value="ECO:0007669"/>
    <property type="project" value="UniProtKB-KW"/>
</dbReference>
<evidence type="ECO:0000259" key="5">
    <source>
        <dbReference type="Pfam" id="PF00107"/>
    </source>
</evidence>
<dbReference type="AlphaFoldDB" id="A0A7T1AL83"/>
<sequence length="367" mass="40705">MPYDERIDSLPTKMKAVVAYKPGDYRIEEIPLPEVGDEEVLLKVGGCGICAGDVKGYHGAPSFWGGEGQPAWIQAPFIPGHEFYGQVVALGKGAKEKYGLSLGDWAVSEQIVPCGKCRFCLDGKYWMCEVHNIYGFQGKVADGAYTEYIRLPRTARNHKLPNDFQFRLAPYIEPLGCAIHAVERGDIQFNDVVVIAGLGALGLGMVQAARLKNPKLLIAIDIKENRNKLALEYGADYVFNPKEEDVASKVKTLTNGYGCDVYIQASGHPAGVIQGLQMVRKLGRYVEFSVYNDPTTVDWSIIGDRKELDLRGAHLSPNTYESAIRFIHKGQIKPEKVITHEIPLEEFKKGFEMVEKGEESIKVVLIP</sequence>
<keyword evidence="1 4" id="KW-0479">Metal-binding</keyword>
<dbReference type="PANTHER" id="PTHR43401">
    <property type="entry name" value="L-THREONINE 3-DEHYDROGENASE"/>
    <property type="match status" value="1"/>
</dbReference>
<feature type="domain" description="Alcohol dehydrogenase-like N-terminal" evidence="6">
    <location>
        <begin position="36"/>
        <end position="161"/>
    </location>
</feature>
<evidence type="ECO:0000256" key="2">
    <source>
        <dbReference type="ARBA" id="ARBA00022833"/>
    </source>
</evidence>
<dbReference type="InterPro" id="IPR050129">
    <property type="entry name" value="Zn_alcohol_dh"/>
</dbReference>
<dbReference type="InterPro" id="IPR011032">
    <property type="entry name" value="GroES-like_sf"/>
</dbReference>
<dbReference type="GO" id="GO:0008270">
    <property type="term" value="F:zinc ion binding"/>
    <property type="evidence" value="ECO:0007669"/>
    <property type="project" value="InterPro"/>
</dbReference>
<dbReference type="Pfam" id="PF08240">
    <property type="entry name" value="ADH_N"/>
    <property type="match status" value="1"/>
</dbReference>
<dbReference type="SUPFAM" id="SSF51735">
    <property type="entry name" value="NAD(P)-binding Rossmann-fold domains"/>
    <property type="match status" value="1"/>
</dbReference>
<keyword evidence="8" id="KW-1185">Reference proteome</keyword>
<evidence type="ECO:0000256" key="3">
    <source>
        <dbReference type="ARBA" id="ARBA00023002"/>
    </source>
</evidence>
<accession>A0A7T1AL83</accession>
<dbReference type="Proteomes" id="UP000594463">
    <property type="component" value="Chromosome"/>
</dbReference>
<evidence type="ECO:0000259" key="6">
    <source>
        <dbReference type="Pfam" id="PF08240"/>
    </source>
</evidence>
<reference evidence="7 8" key="1">
    <citation type="journal article" date="2021" name="Nat. Commun.">
        <title>Isolation of a member of the candidate phylum Atribacteria reveals a unique cell membrane structure.</title>
        <authorList>
            <person name="Taiki K."/>
            <person name="Nobu M.K."/>
            <person name="Kusada H."/>
            <person name="Meng X.-Y."/>
            <person name="Hosoki N."/>
            <person name="Uematsu K."/>
            <person name="Yoshioka H."/>
            <person name="Kamagata Y."/>
            <person name="Tamaki H."/>
        </authorList>
    </citation>
    <scope>NUCLEOTIDE SEQUENCE [LARGE SCALE GENOMIC DNA]</scope>
    <source>
        <strain evidence="7 8">RT761</strain>
    </source>
</reference>
<proteinExistence type="inferred from homology"/>
<gene>
    <name evidence="7" type="primary">eltD_1</name>
    <name evidence="7" type="ORF">RT761_01177</name>
</gene>
<feature type="domain" description="Alcohol dehydrogenase-like C-terminal" evidence="5">
    <location>
        <begin position="200"/>
        <end position="328"/>
    </location>
</feature>
<dbReference type="InterPro" id="IPR013154">
    <property type="entry name" value="ADH-like_N"/>
</dbReference>
<evidence type="ECO:0000256" key="4">
    <source>
        <dbReference type="RuleBase" id="RU361277"/>
    </source>
</evidence>
<evidence type="ECO:0000256" key="1">
    <source>
        <dbReference type="ARBA" id="ARBA00022723"/>
    </source>
</evidence>
<evidence type="ECO:0000313" key="7">
    <source>
        <dbReference type="EMBL" id="QPM67963.1"/>
    </source>
</evidence>
<keyword evidence="2 4" id="KW-0862">Zinc</keyword>
<dbReference type="SUPFAM" id="SSF50129">
    <property type="entry name" value="GroES-like"/>
    <property type="match status" value="1"/>
</dbReference>
<dbReference type="Gene3D" id="3.90.180.10">
    <property type="entry name" value="Medium-chain alcohol dehydrogenases, catalytic domain"/>
    <property type="match status" value="1"/>
</dbReference>
<dbReference type="PANTHER" id="PTHR43401:SF2">
    <property type="entry name" value="L-THREONINE 3-DEHYDROGENASE"/>
    <property type="match status" value="1"/>
</dbReference>
<dbReference type="InterPro" id="IPR002328">
    <property type="entry name" value="ADH_Zn_CS"/>
</dbReference>
<dbReference type="PROSITE" id="PS00059">
    <property type="entry name" value="ADH_ZINC"/>
    <property type="match status" value="1"/>
</dbReference>
<protein>
    <submittedName>
        <fullName evidence="7">Erythritol/L-threitol dehydrogenase</fullName>
        <ecNumber evidence="7">1.1.1.-</ecNumber>
    </submittedName>
</protein>
<name>A0A7T1AL83_ATRLM</name>
<dbReference type="EC" id="1.1.1.-" evidence="7"/>
<dbReference type="InterPro" id="IPR013149">
    <property type="entry name" value="ADH-like_C"/>
</dbReference>
<dbReference type="RefSeq" id="WP_218113131.1">
    <property type="nucleotide sequence ID" value="NZ_CP065383.1"/>
</dbReference>
<organism evidence="7 8">
    <name type="scientific">Atribacter laminatus</name>
    <dbReference type="NCBI Taxonomy" id="2847778"/>
    <lineage>
        <taxon>Bacteria</taxon>
        <taxon>Pseudomonadati</taxon>
        <taxon>Atribacterota</taxon>
        <taxon>Atribacteria</taxon>
        <taxon>Atribacterales</taxon>
        <taxon>Atribacteraceae</taxon>
        <taxon>Atribacter</taxon>
    </lineage>
</organism>
<evidence type="ECO:0000313" key="8">
    <source>
        <dbReference type="Proteomes" id="UP000594463"/>
    </source>
</evidence>
<dbReference type="EMBL" id="CP065383">
    <property type="protein sequence ID" value="QPM67963.1"/>
    <property type="molecule type" value="Genomic_DNA"/>
</dbReference>
<dbReference type="Pfam" id="PF00107">
    <property type="entry name" value="ADH_zinc_N"/>
    <property type="match status" value="1"/>
</dbReference>
<comment type="similarity">
    <text evidence="4">Belongs to the zinc-containing alcohol dehydrogenase family.</text>
</comment>
<keyword evidence="3 7" id="KW-0560">Oxidoreductase</keyword>
<comment type="cofactor">
    <cofactor evidence="4">
        <name>Zn(2+)</name>
        <dbReference type="ChEBI" id="CHEBI:29105"/>
    </cofactor>
</comment>
<dbReference type="KEGG" id="alam:RT761_01177"/>
<dbReference type="Gene3D" id="3.40.50.720">
    <property type="entry name" value="NAD(P)-binding Rossmann-like Domain"/>
    <property type="match status" value="1"/>
</dbReference>
<dbReference type="InterPro" id="IPR036291">
    <property type="entry name" value="NAD(P)-bd_dom_sf"/>
</dbReference>